<dbReference type="KEGG" id="spir:CWM47_36065"/>
<organism evidence="1 2">
    <name type="scientific">Spirosoma pollinicola</name>
    <dbReference type="NCBI Taxonomy" id="2057025"/>
    <lineage>
        <taxon>Bacteria</taxon>
        <taxon>Pseudomonadati</taxon>
        <taxon>Bacteroidota</taxon>
        <taxon>Cytophagia</taxon>
        <taxon>Cytophagales</taxon>
        <taxon>Cytophagaceae</taxon>
        <taxon>Spirosoma</taxon>
    </lineage>
</organism>
<gene>
    <name evidence="1" type="ORF">CWM47_36065</name>
</gene>
<reference evidence="1 2" key="1">
    <citation type="submission" date="2017-11" db="EMBL/GenBank/DDBJ databases">
        <title>Taxonomic description and genome sequences of Spirosoma HA7 sp. nov., isolated from pollen microhabitat of Corylus avellana.</title>
        <authorList>
            <person name="Ambika Manirajan B."/>
            <person name="Suarez C."/>
            <person name="Ratering S."/>
            <person name="Geissler-Plaum R."/>
            <person name="Cardinale M."/>
            <person name="Sylvia S."/>
        </authorList>
    </citation>
    <scope>NUCLEOTIDE SEQUENCE [LARGE SCALE GENOMIC DNA]</scope>
    <source>
        <strain evidence="1 2">HA7</strain>
    </source>
</reference>
<dbReference type="EMBL" id="CP025096">
    <property type="protein sequence ID" value="AUD06792.1"/>
    <property type="molecule type" value="Genomic_DNA"/>
</dbReference>
<name>A0A2K8ZA90_9BACT</name>
<evidence type="ECO:0000313" key="2">
    <source>
        <dbReference type="Proteomes" id="UP000232883"/>
    </source>
</evidence>
<proteinExistence type="predicted"/>
<sequence length="64" mass="7217">MKILRMILLITIKKIYYRYIGSFLGDQNSFFEGSKLVFGGSKLVFGGSKLVFGGSKLVFRLYIG</sequence>
<protein>
    <submittedName>
        <fullName evidence="1">Uncharacterized protein</fullName>
    </submittedName>
</protein>
<accession>A0A2K8ZA90</accession>
<dbReference type="Proteomes" id="UP000232883">
    <property type="component" value="Chromosome"/>
</dbReference>
<keyword evidence="2" id="KW-1185">Reference proteome</keyword>
<evidence type="ECO:0000313" key="1">
    <source>
        <dbReference type="EMBL" id="AUD06792.1"/>
    </source>
</evidence>
<dbReference type="AlphaFoldDB" id="A0A2K8ZA90"/>